<dbReference type="SUPFAM" id="SSF75304">
    <property type="entry name" value="Amidase signature (AS) enzymes"/>
    <property type="match status" value="1"/>
</dbReference>
<sequence>MPVRAPSLEQLSEIALEYGLDLTDQDLDSFRGLMGPILASYARLDQLAEPALPVRYPRLPGYRPNIEENPLNAWYWKSSIEGAEGGPLQGKRVAIKDNVAVAGVPMMNGCSALEGYVPEFDATIVTRILDAGAEILGKAVCEHLCFSGSSFTSDTGPVLNPHNPEHSAGGSSSGSAALVAAGEVDMAIGGDQGGSIRIPSSWCGTYGLKPTYGLVPYTGVFPIELTLDHTGPIAATVGDVALLLDAICGEDGLDPRQRGVRTDRYVEAHQRALDGLRIGIVKEGFGWPALSEPDVDEAVKEAARRLEGAGAILREVSVPMHLDGIHIWNAIAVEGATMLMVRGNSMGTNWKGHYSTSLLDAYARGRLTRADDLSDTVKLVILAGQYLQDAYHGRYYAKGQNLGRTLTAAYGDALRDLDLLAMPTIPMKATRLPAPDATREEKVARALEMIPNTSPFDVTGHPAMNVPCAMSSGLPVGMMLVGRHWEDATVLRAARAFEETGAYSTRPRPAAAQR</sequence>
<protein>
    <submittedName>
        <fullName evidence="2">Amidase</fullName>
    </submittedName>
</protein>
<dbReference type="Gene3D" id="1.10.20.60">
    <property type="entry name" value="Glu-tRNAGln amidotransferase C subunit, N-terminal domain"/>
    <property type="match status" value="1"/>
</dbReference>
<dbReference type="InterPro" id="IPR000120">
    <property type="entry name" value="Amidase"/>
</dbReference>
<keyword evidence="3" id="KW-1185">Reference proteome</keyword>
<dbReference type="NCBIfam" id="NF005565">
    <property type="entry name" value="PRK07235.1"/>
    <property type="match status" value="1"/>
</dbReference>
<dbReference type="InterPro" id="IPR023631">
    <property type="entry name" value="Amidase_dom"/>
</dbReference>
<dbReference type="InterPro" id="IPR020556">
    <property type="entry name" value="Amidase_CS"/>
</dbReference>
<dbReference type="RefSeq" id="WP_338202826.1">
    <property type="nucleotide sequence ID" value="NZ_JAEKNR010000148.1"/>
</dbReference>
<dbReference type="PANTHER" id="PTHR11895:SF170">
    <property type="entry name" value="AMIDASE"/>
    <property type="match status" value="1"/>
</dbReference>
<dbReference type="Proteomes" id="UP000612893">
    <property type="component" value="Unassembled WGS sequence"/>
</dbReference>
<evidence type="ECO:0000259" key="1">
    <source>
        <dbReference type="Pfam" id="PF01425"/>
    </source>
</evidence>
<organism evidence="2 3">
    <name type="scientific">Candidatus Nephthysia bennettiae</name>
    <dbReference type="NCBI Taxonomy" id="3127016"/>
    <lineage>
        <taxon>Bacteria</taxon>
        <taxon>Bacillati</taxon>
        <taxon>Candidatus Dormiibacterota</taxon>
        <taxon>Candidatus Dormibacteria</taxon>
        <taxon>Candidatus Dormibacterales</taxon>
        <taxon>Candidatus Dormibacteraceae</taxon>
        <taxon>Candidatus Nephthysia</taxon>
    </lineage>
</organism>
<accession>A0A934N898</accession>
<dbReference type="Pfam" id="PF01425">
    <property type="entry name" value="Amidase"/>
    <property type="match status" value="1"/>
</dbReference>
<dbReference type="AlphaFoldDB" id="A0A934N898"/>
<evidence type="ECO:0000313" key="2">
    <source>
        <dbReference type="EMBL" id="MBJ7599331.1"/>
    </source>
</evidence>
<name>A0A934N898_9BACT</name>
<dbReference type="InterPro" id="IPR036928">
    <property type="entry name" value="AS_sf"/>
</dbReference>
<proteinExistence type="predicted"/>
<feature type="domain" description="Amidase" evidence="1">
    <location>
        <begin position="73"/>
        <end position="491"/>
    </location>
</feature>
<gene>
    <name evidence="2" type="ORF">JF922_14800</name>
</gene>
<dbReference type="PANTHER" id="PTHR11895">
    <property type="entry name" value="TRANSAMIDASE"/>
    <property type="match status" value="1"/>
</dbReference>
<comment type="caution">
    <text evidence="2">The sequence shown here is derived from an EMBL/GenBank/DDBJ whole genome shotgun (WGS) entry which is preliminary data.</text>
</comment>
<dbReference type="EMBL" id="JAEKNR010000148">
    <property type="protein sequence ID" value="MBJ7599331.1"/>
    <property type="molecule type" value="Genomic_DNA"/>
</dbReference>
<dbReference type="PROSITE" id="PS00571">
    <property type="entry name" value="AMIDASES"/>
    <property type="match status" value="1"/>
</dbReference>
<evidence type="ECO:0000313" key="3">
    <source>
        <dbReference type="Proteomes" id="UP000612893"/>
    </source>
</evidence>
<reference evidence="2" key="1">
    <citation type="submission" date="2020-10" db="EMBL/GenBank/DDBJ databases">
        <title>Ca. Dormibacterota MAGs.</title>
        <authorList>
            <person name="Montgomery K."/>
        </authorList>
    </citation>
    <scope>NUCLEOTIDE SEQUENCE [LARGE SCALE GENOMIC DNA]</scope>
    <source>
        <strain evidence="2">SC8812_S17_10</strain>
    </source>
</reference>
<dbReference type="Gene3D" id="3.90.1300.10">
    <property type="entry name" value="Amidase signature (AS) domain"/>
    <property type="match status" value="1"/>
</dbReference>